<dbReference type="InterPro" id="IPR036390">
    <property type="entry name" value="WH_DNA-bd_sf"/>
</dbReference>
<accession>A0AAX3LS30</accession>
<dbReference type="PANTHER" id="PTHR30126:SF40">
    <property type="entry name" value="HTH-TYPE TRANSCRIPTIONAL REGULATOR GLTR"/>
    <property type="match status" value="1"/>
</dbReference>
<dbReference type="GO" id="GO:0003700">
    <property type="term" value="F:DNA-binding transcription factor activity"/>
    <property type="evidence" value="ECO:0007669"/>
    <property type="project" value="InterPro"/>
</dbReference>
<evidence type="ECO:0000259" key="5">
    <source>
        <dbReference type="PROSITE" id="PS50931"/>
    </source>
</evidence>
<dbReference type="Gene3D" id="1.10.10.10">
    <property type="entry name" value="Winged helix-like DNA-binding domain superfamily/Winged helix DNA-binding domain"/>
    <property type="match status" value="1"/>
</dbReference>
<sequence length="301" mass="32893">MDRLTNVNGILAFATVAREGSVSRAAEVLNLTQPALSHQIKRLSTDLGVTLFTRSPRGLVLTPDGTALLPLAEQVLAAMSDFHRRASTQFGELSGKLKIGTIVDPEFIRLGRLLSQLGKAHPKVTTELVHGISGDILRMLKGRQLDAGFYLTDPDEANSIPSTRPLHTKTLAQFSYRVIAPAGWEAQLSTDDWAQLATLPWIGTSPASAHNRLLGNIFARHNCRQKVVALVDHEASMLEMVRSGVGLSLCRESIALHERQSSGLTVSESLHVPACLILIAFKDRMQDPVIAALFEQLQKVW</sequence>
<evidence type="ECO:0000256" key="2">
    <source>
        <dbReference type="ARBA" id="ARBA00023015"/>
    </source>
</evidence>
<reference evidence="6" key="1">
    <citation type="submission" date="2023-01" db="EMBL/GenBank/DDBJ databases">
        <title>Comparative genomic analysis of cold water coral derived Sulfitobacter faviae: insights into their metabolism and habitat adaptation.</title>
        <authorList>
            <person name="Guo Y."/>
            <person name="Lin S."/>
            <person name="Huang Z."/>
            <person name="Tang K."/>
            <person name="Wang X."/>
        </authorList>
    </citation>
    <scope>NUCLEOTIDE SEQUENCE</scope>
    <source>
        <strain evidence="6">SCSIO W_1865</strain>
    </source>
</reference>
<proteinExistence type="inferred from homology"/>
<feature type="domain" description="HTH lysR-type" evidence="5">
    <location>
        <begin position="5"/>
        <end position="62"/>
    </location>
</feature>
<keyword evidence="4" id="KW-0804">Transcription</keyword>
<protein>
    <submittedName>
        <fullName evidence="6">LysR family transcriptional regulator</fullName>
    </submittedName>
</protein>
<organism evidence="6 7">
    <name type="scientific">Sulfitobacter faviae</name>
    <dbReference type="NCBI Taxonomy" id="1775881"/>
    <lineage>
        <taxon>Bacteria</taxon>
        <taxon>Pseudomonadati</taxon>
        <taxon>Pseudomonadota</taxon>
        <taxon>Alphaproteobacteria</taxon>
        <taxon>Rhodobacterales</taxon>
        <taxon>Roseobacteraceae</taxon>
        <taxon>Sulfitobacter</taxon>
    </lineage>
</organism>
<evidence type="ECO:0000256" key="3">
    <source>
        <dbReference type="ARBA" id="ARBA00023125"/>
    </source>
</evidence>
<evidence type="ECO:0000256" key="1">
    <source>
        <dbReference type="ARBA" id="ARBA00009437"/>
    </source>
</evidence>
<name>A0AAX3LS30_9RHOB</name>
<dbReference type="FunFam" id="1.10.10.10:FF:000001">
    <property type="entry name" value="LysR family transcriptional regulator"/>
    <property type="match status" value="1"/>
</dbReference>
<dbReference type="PROSITE" id="PS50931">
    <property type="entry name" value="HTH_LYSR"/>
    <property type="match status" value="1"/>
</dbReference>
<dbReference type="Pfam" id="PF00126">
    <property type="entry name" value="HTH_1"/>
    <property type="match status" value="1"/>
</dbReference>
<evidence type="ECO:0000313" key="7">
    <source>
        <dbReference type="Proteomes" id="UP001210770"/>
    </source>
</evidence>
<comment type="similarity">
    <text evidence="1">Belongs to the LysR transcriptional regulatory family.</text>
</comment>
<dbReference type="RefSeq" id="WP_271689065.1">
    <property type="nucleotide sequence ID" value="NZ_CP116423.1"/>
</dbReference>
<dbReference type="AlphaFoldDB" id="A0AAX3LS30"/>
<dbReference type="SUPFAM" id="SSF53850">
    <property type="entry name" value="Periplasmic binding protein-like II"/>
    <property type="match status" value="1"/>
</dbReference>
<gene>
    <name evidence="6" type="ORF">PL336_03155</name>
</gene>
<dbReference type="PRINTS" id="PR00039">
    <property type="entry name" value="HTHLYSR"/>
</dbReference>
<evidence type="ECO:0000313" key="6">
    <source>
        <dbReference type="EMBL" id="WCE70855.1"/>
    </source>
</evidence>
<keyword evidence="2" id="KW-0805">Transcription regulation</keyword>
<dbReference type="InterPro" id="IPR036388">
    <property type="entry name" value="WH-like_DNA-bd_sf"/>
</dbReference>
<dbReference type="Proteomes" id="UP001210770">
    <property type="component" value="Chromosome"/>
</dbReference>
<dbReference type="InterPro" id="IPR005119">
    <property type="entry name" value="LysR_subst-bd"/>
</dbReference>
<dbReference type="SUPFAM" id="SSF46785">
    <property type="entry name" value="Winged helix' DNA-binding domain"/>
    <property type="match status" value="1"/>
</dbReference>
<dbReference type="InterPro" id="IPR000847">
    <property type="entry name" value="LysR_HTH_N"/>
</dbReference>
<dbReference type="GO" id="GO:0000976">
    <property type="term" value="F:transcription cis-regulatory region binding"/>
    <property type="evidence" value="ECO:0007669"/>
    <property type="project" value="TreeGrafter"/>
</dbReference>
<keyword evidence="3" id="KW-0238">DNA-binding</keyword>
<dbReference type="Gene3D" id="3.40.190.290">
    <property type="match status" value="1"/>
</dbReference>
<dbReference type="Pfam" id="PF03466">
    <property type="entry name" value="LysR_substrate"/>
    <property type="match status" value="1"/>
</dbReference>
<dbReference type="EMBL" id="CP116423">
    <property type="protein sequence ID" value="WCE70855.1"/>
    <property type="molecule type" value="Genomic_DNA"/>
</dbReference>
<evidence type="ECO:0000256" key="4">
    <source>
        <dbReference type="ARBA" id="ARBA00023163"/>
    </source>
</evidence>
<dbReference type="CDD" id="cd05466">
    <property type="entry name" value="PBP2_LTTR_substrate"/>
    <property type="match status" value="1"/>
</dbReference>
<dbReference type="PANTHER" id="PTHR30126">
    <property type="entry name" value="HTH-TYPE TRANSCRIPTIONAL REGULATOR"/>
    <property type="match status" value="1"/>
</dbReference>